<name>A0AAD5SY36_9FUNG</name>
<dbReference type="InterPro" id="IPR026302">
    <property type="entry name" value="NEDD4-bd_p2"/>
</dbReference>
<sequence length="203" mass="23373">MASPNTMAYILVIMRGCSGSGKSTRVNQLISERISLWPLSKTAVFSTDDFWLVPDPVNPSDLIYKHDISRLSEAHVWNQARAINAMQSRSADYIVIDNTNLCRWEAKPYVEAAIRHNFSVEVYEPQTPWWIARDPDELFARSTHGVPHDAILKMLERYETDFSIDAILASSLPQRNNNRNNRNNSQAFNRNNNNFNNNRSFKK</sequence>
<organism evidence="2 3">
    <name type="scientific">Physocladia obscura</name>
    <dbReference type="NCBI Taxonomy" id="109957"/>
    <lineage>
        <taxon>Eukaryota</taxon>
        <taxon>Fungi</taxon>
        <taxon>Fungi incertae sedis</taxon>
        <taxon>Chytridiomycota</taxon>
        <taxon>Chytridiomycota incertae sedis</taxon>
        <taxon>Chytridiomycetes</taxon>
        <taxon>Chytridiales</taxon>
        <taxon>Chytriomycetaceae</taxon>
        <taxon>Physocladia</taxon>
    </lineage>
</organism>
<dbReference type="EMBL" id="JADGJH010001162">
    <property type="protein sequence ID" value="KAJ3117534.1"/>
    <property type="molecule type" value="Genomic_DNA"/>
</dbReference>
<dbReference type="Pfam" id="PF13671">
    <property type="entry name" value="AAA_33"/>
    <property type="match status" value="1"/>
</dbReference>
<feature type="compositionally biased region" description="Low complexity" evidence="1">
    <location>
        <begin position="174"/>
        <end position="203"/>
    </location>
</feature>
<evidence type="ECO:0000256" key="1">
    <source>
        <dbReference type="SAM" id="MobiDB-lite"/>
    </source>
</evidence>
<comment type="caution">
    <text evidence="2">The sequence shown here is derived from an EMBL/GenBank/DDBJ whole genome shotgun (WGS) entry which is preliminary data.</text>
</comment>
<dbReference type="Proteomes" id="UP001211907">
    <property type="component" value="Unassembled WGS sequence"/>
</dbReference>
<gene>
    <name evidence="2" type="primary">N4BP2</name>
    <name evidence="2" type="ORF">HK100_000804</name>
</gene>
<protein>
    <submittedName>
        <fullName evidence="2">NEDD4-binding protein 2</fullName>
    </submittedName>
</protein>
<feature type="region of interest" description="Disordered" evidence="1">
    <location>
        <begin position="173"/>
        <end position="203"/>
    </location>
</feature>
<dbReference type="InterPro" id="IPR027417">
    <property type="entry name" value="P-loop_NTPase"/>
</dbReference>
<dbReference type="Gene3D" id="3.40.50.300">
    <property type="entry name" value="P-loop containing nucleotide triphosphate hydrolases"/>
    <property type="match status" value="1"/>
</dbReference>
<dbReference type="AlphaFoldDB" id="A0AAD5SY36"/>
<reference evidence="2" key="1">
    <citation type="submission" date="2020-05" db="EMBL/GenBank/DDBJ databases">
        <title>Phylogenomic resolution of chytrid fungi.</title>
        <authorList>
            <person name="Stajich J.E."/>
            <person name="Amses K."/>
            <person name="Simmons R."/>
            <person name="Seto K."/>
            <person name="Myers J."/>
            <person name="Bonds A."/>
            <person name="Quandt C.A."/>
            <person name="Barry K."/>
            <person name="Liu P."/>
            <person name="Grigoriev I."/>
            <person name="Longcore J.E."/>
            <person name="James T.Y."/>
        </authorList>
    </citation>
    <scope>NUCLEOTIDE SEQUENCE</scope>
    <source>
        <strain evidence="2">JEL0513</strain>
    </source>
</reference>
<evidence type="ECO:0000313" key="2">
    <source>
        <dbReference type="EMBL" id="KAJ3117534.1"/>
    </source>
</evidence>
<dbReference type="PANTHER" id="PTHR13308">
    <property type="entry name" value="NEDD4-BINDING PROTEIN 2-LIKE 1"/>
    <property type="match status" value="1"/>
</dbReference>
<proteinExistence type="predicted"/>
<dbReference type="PANTHER" id="PTHR13308:SF40">
    <property type="entry name" value="NEDD4-BINDING PROTEIN 2-LIKE 1"/>
    <property type="match status" value="1"/>
</dbReference>
<accession>A0AAD5SY36</accession>
<dbReference type="SUPFAM" id="SSF52540">
    <property type="entry name" value="P-loop containing nucleoside triphosphate hydrolases"/>
    <property type="match status" value="1"/>
</dbReference>
<keyword evidence="3" id="KW-1185">Reference proteome</keyword>
<evidence type="ECO:0000313" key="3">
    <source>
        <dbReference type="Proteomes" id="UP001211907"/>
    </source>
</evidence>